<dbReference type="AlphaFoldDB" id="A0AAE0NFM2"/>
<dbReference type="Proteomes" id="UP001287356">
    <property type="component" value="Unassembled WGS sequence"/>
</dbReference>
<reference evidence="2" key="1">
    <citation type="journal article" date="2023" name="Mol. Phylogenet. Evol.">
        <title>Genome-scale phylogeny and comparative genomics of the fungal order Sordariales.</title>
        <authorList>
            <person name="Hensen N."/>
            <person name="Bonometti L."/>
            <person name="Westerberg I."/>
            <person name="Brannstrom I.O."/>
            <person name="Guillou S."/>
            <person name="Cros-Aarteil S."/>
            <person name="Calhoun S."/>
            <person name="Haridas S."/>
            <person name="Kuo A."/>
            <person name="Mondo S."/>
            <person name="Pangilinan J."/>
            <person name="Riley R."/>
            <person name="LaButti K."/>
            <person name="Andreopoulos B."/>
            <person name="Lipzen A."/>
            <person name="Chen C."/>
            <person name="Yan M."/>
            <person name="Daum C."/>
            <person name="Ng V."/>
            <person name="Clum A."/>
            <person name="Steindorff A."/>
            <person name="Ohm R.A."/>
            <person name="Martin F."/>
            <person name="Silar P."/>
            <person name="Natvig D.O."/>
            <person name="Lalanne C."/>
            <person name="Gautier V."/>
            <person name="Ament-Velasquez S.L."/>
            <person name="Kruys A."/>
            <person name="Hutchinson M.I."/>
            <person name="Powell A.J."/>
            <person name="Barry K."/>
            <person name="Miller A.N."/>
            <person name="Grigoriev I.V."/>
            <person name="Debuchy R."/>
            <person name="Gladieux P."/>
            <person name="Hiltunen Thoren M."/>
            <person name="Johannesson H."/>
        </authorList>
    </citation>
    <scope>NUCLEOTIDE SEQUENCE</scope>
    <source>
        <strain evidence="2">CBS 958.72</strain>
    </source>
</reference>
<feature type="region of interest" description="Disordered" evidence="1">
    <location>
        <begin position="1"/>
        <end position="21"/>
    </location>
</feature>
<evidence type="ECO:0000313" key="2">
    <source>
        <dbReference type="EMBL" id="KAK3380627.1"/>
    </source>
</evidence>
<reference evidence="2" key="2">
    <citation type="submission" date="2023-06" db="EMBL/GenBank/DDBJ databases">
        <authorList>
            <consortium name="Lawrence Berkeley National Laboratory"/>
            <person name="Haridas S."/>
            <person name="Hensen N."/>
            <person name="Bonometti L."/>
            <person name="Westerberg I."/>
            <person name="Brannstrom I.O."/>
            <person name="Guillou S."/>
            <person name="Cros-Aarteil S."/>
            <person name="Calhoun S."/>
            <person name="Kuo A."/>
            <person name="Mondo S."/>
            <person name="Pangilinan J."/>
            <person name="Riley R."/>
            <person name="Labutti K."/>
            <person name="Andreopoulos B."/>
            <person name="Lipzen A."/>
            <person name="Chen C."/>
            <person name="Yanf M."/>
            <person name="Daum C."/>
            <person name="Ng V."/>
            <person name="Clum A."/>
            <person name="Steindorff A."/>
            <person name="Ohm R."/>
            <person name="Martin F."/>
            <person name="Silar P."/>
            <person name="Natvig D."/>
            <person name="Lalanne C."/>
            <person name="Gautier V."/>
            <person name="Ament-Velasquez S.L."/>
            <person name="Kruys A."/>
            <person name="Hutchinson M.I."/>
            <person name="Powell A.J."/>
            <person name="Barry K."/>
            <person name="Miller A.N."/>
            <person name="Grigoriev I.V."/>
            <person name="Debuchy R."/>
            <person name="Gladieux P."/>
            <person name="Thoren M.H."/>
            <person name="Johannesson H."/>
        </authorList>
    </citation>
    <scope>NUCLEOTIDE SEQUENCE</scope>
    <source>
        <strain evidence="2">CBS 958.72</strain>
    </source>
</reference>
<name>A0AAE0NFM2_9PEZI</name>
<dbReference type="PANTHER" id="PTHR35043">
    <property type="entry name" value="TRANSCRIPTION FACTOR DOMAIN-CONTAINING PROTEIN"/>
    <property type="match status" value="1"/>
</dbReference>
<accession>A0AAE0NFM2</accession>
<gene>
    <name evidence="2" type="ORF">B0T24DRAFT_664574</name>
</gene>
<comment type="caution">
    <text evidence="2">The sequence shown here is derived from an EMBL/GenBank/DDBJ whole genome shotgun (WGS) entry which is preliminary data.</text>
</comment>
<protein>
    <submittedName>
        <fullName evidence="2">Uncharacterized protein</fullName>
    </submittedName>
</protein>
<proteinExistence type="predicted"/>
<evidence type="ECO:0000256" key="1">
    <source>
        <dbReference type="SAM" id="MobiDB-lite"/>
    </source>
</evidence>
<dbReference type="EMBL" id="JAULSN010000002">
    <property type="protein sequence ID" value="KAK3380627.1"/>
    <property type="molecule type" value="Genomic_DNA"/>
</dbReference>
<organism evidence="2 3">
    <name type="scientific">Lasiosphaeria ovina</name>
    <dbReference type="NCBI Taxonomy" id="92902"/>
    <lineage>
        <taxon>Eukaryota</taxon>
        <taxon>Fungi</taxon>
        <taxon>Dikarya</taxon>
        <taxon>Ascomycota</taxon>
        <taxon>Pezizomycotina</taxon>
        <taxon>Sordariomycetes</taxon>
        <taxon>Sordariomycetidae</taxon>
        <taxon>Sordariales</taxon>
        <taxon>Lasiosphaeriaceae</taxon>
        <taxon>Lasiosphaeria</taxon>
    </lineage>
</organism>
<dbReference type="PANTHER" id="PTHR35043:SF7">
    <property type="entry name" value="TRANSCRIPTION FACTOR DOMAIN-CONTAINING PROTEIN"/>
    <property type="match status" value="1"/>
</dbReference>
<keyword evidence="3" id="KW-1185">Reference proteome</keyword>
<evidence type="ECO:0000313" key="3">
    <source>
        <dbReference type="Proteomes" id="UP001287356"/>
    </source>
</evidence>
<sequence>MANHQHCPASTEKNKRHTDDKSKADSLAKLFVAAQSSWMILQCVMLWSSGLFVTALELNTLAHTVCALAIYLIWWEKPLDVGEATTILAGDSIKTVALVLGAPPTKALRSVEP</sequence>